<feature type="compositionally biased region" description="Polar residues" evidence="7">
    <location>
        <begin position="442"/>
        <end position="451"/>
    </location>
</feature>
<evidence type="ECO:0000259" key="9">
    <source>
        <dbReference type="PROSITE" id="PS50105"/>
    </source>
</evidence>
<dbReference type="GO" id="GO:0014069">
    <property type="term" value="C:postsynaptic density"/>
    <property type="evidence" value="ECO:0007669"/>
    <property type="project" value="UniProtKB-SubCell"/>
</dbReference>
<dbReference type="PROSITE" id="PS50105">
    <property type="entry name" value="SAM_DOMAIN"/>
    <property type="match status" value="1"/>
</dbReference>
<dbReference type="Gene3D" id="1.10.150.50">
    <property type="entry name" value="Transcription Factor, Ets-1"/>
    <property type="match status" value="1"/>
</dbReference>
<dbReference type="SMART" id="SM00326">
    <property type="entry name" value="SH3"/>
    <property type="match status" value="1"/>
</dbReference>
<evidence type="ECO:0000259" key="8">
    <source>
        <dbReference type="PROSITE" id="PS50002"/>
    </source>
</evidence>
<comment type="caution">
    <text evidence="11">The sequence shown here is derived from an EMBL/GenBank/DDBJ whole genome shotgun (WGS) entry which is preliminary data.</text>
</comment>
<evidence type="ECO:0000256" key="6">
    <source>
        <dbReference type="PROSITE-ProRule" id="PRU00192"/>
    </source>
</evidence>
<dbReference type="GO" id="GO:0035255">
    <property type="term" value="F:ionotropic glutamate receptor binding"/>
    <property type="evidence" value="ECO:0007669"/>
    <property type="project" value="TreeGrafter"/>
</dbReference>
<dbReference type="Pfam" id="PF07653">
    <property type="entry name" value="SH3_2"/>
    <property type="match status" value="1"/>
</dbReference>
<feature type="region of interest" description="Disordered" evidence="7">
    <location>
        <begin position="1"/>
        <end position="41"/>
    </location>
</feature>
<dbReference type="CDD" id="cd06746">
    <property type="entry name" value="PDZ_SHANK1_3-like"/>
    <property type="match status" value="1"/>
</dbReference>
<dbReference type="PROSITE" id="PS50002">
    <property type="entry name" value="SH3"/>
    <property type="match status" value="1"/>
</dbReference>
<feature type="region of interest" description="Disordered" evidence="7">
    <location>
        <begin position="1368"/>
        <end position="1403"/>
    </location>
</feature>
<dbReference type="SMART" id="SM00228">
    <property type="entry name" value="PDZ"/>
    <property type="match status" value="1"/>
</dbReference>
<feature type="compositionally biased region" description="Basic and acidic residues" evidence="7">
    <location>
        <begin position="946"/>
        <end position="982"/>
    </location>
</feature>
<feature type="compositionally biased region" description="Polar residues" evidence="7">
    <location>
        <begin position="615"/>
        <end position="627"/>
    </location>
</feature>
<feature type="compositionally biased region" description="Basic and acidic residues" evidence="7">
    <location>
        <begin position="1008"/>
        <end position="1022"/>
    </location>
</feature>
<dbReference type="Pfam" id="PF00595">
    <property type="entry name" value="PDZ"/>
    <property type="match status" value="1"/>
</dbReference>
<dbReference type="EMBL" id="JANIIK010000110">
    <property type="protein sequence ID" value="KAJ3596042.1"/>
    <property type="molecule type" value="Genomic_DNA"/>
</dbReference>
<dbReference type="GO" id="GO:0030160">
    <property type="term" value="F:synaptic receptor adaptor activity"/>
    <property type="evidence" value="ECO:0007669"/>
    <property type="project" value="TreeGrafter"/>
</dbReference>
<evidence type="ECO:0000256" key="7">
    <source>
        <dbReference type="SAM" id="MobiDB-lite"/>
    </source>
</evidence>
<sequence length="1515" mass="163320">MRLFSGVFSSPHGGGGRPGPDPNPNPNPNHHRNTNREEVDQSRNNNLYSTAVPARQFVAITPYHPQAEGEIALCKNDRVKVLCVGEGGYLKGSVRGNVGWFPAECVEEVPMPAQEERPYTRADHAERRKLFRNYTVGSYDSFEASRTYIPARPRPLQDRHFSIPPLDPHPSMTFTPPGPPPLQDLYPSRTSNPPGPPPILDPHPSRTSTPPGSPPLRDLYPSWTPTPPGPLPLQDLHPSWTPTPPGPPPLQDLHPSWTPTPPGPLPLLEDLPFIQDPEDSNRIIDEKTVVLQKRDNEGFGFVLRGAKADTPIEEFSPTPAFPALQYLESVDDGGVAWLAGLRTGDFLIKVNQDNVVKVGHKQVVNMIRHGGNRLIIKVVTVSRNLDPEQANRKKVLPAPRRGPSTMLSMAMRSKSMTSELEELATLKRKKDDDHSEKPMWDSNRNNTSNVVESRKPQPKTRSASRYAPLNPDINSISDIQEVSVQSRAAPGQPRAAYLGIPKQGIIRRQKSIGVTEEEKQFLSPPVLKLARSLSMPDTSEDIPPPPAVSPPSPPSPSPYGPSPTQGAEQRPEDRALYGGGGVPYPRFPPASGGGASVGKGCQAEKVEEADGRAWTRSTGGTAQQSFVNRCPPAQIPENPYSERAKLNSTMGLFSVSKPARNRMLMKQPKVEDGADKGGSAIPIPTIIIKEPSTSSSGKSSQASSMEVEPESQDLPGQLRPDTNPSVFVAPAVRSRRLVDLRNSVSFRSTDLGDEEPALAPPPRLRQSRSIDEGMLRGDEHFRRLVAVSPLSLLTLPDPDGGPAPEPSMFRAPLNTRTGLHHPHQQQQPRHLSHLSPLSLPVKSYTPSLSSTSPASPSVGYGHYLHPVTGKPLDPGSPLALALAARDHAIRGQNQPLPLKTESPKSDLNMPLFIDTKLARPGAEAAFGSGPVTTLVRTGPRGALRRQMTEAKYETDTKYEHPLAKEKKRAEQERLLRDEDPSQHKRAGLLMVHTSSERARRASSGGLLADDRGAKHASLKDHSQPQSAPPSSHPSHIHISPHKTFITVTSVEAEPVKLPLGMIPPPPLASVDLPEEEPFPESLPPPIEFANSFDISESQAHSIAELLKQTNNLSSDQALAITEILKQTQNATPISTYAARQSSSVSPFYPNYLLPTNSRHEIRCAPAGLTDATLPVFPEVSLDSFGPIGDSGIEVEVDGRSGGDPQLETTSTVSNVSSMSTLSSDGGGEGLDTCTVYADGQAFTAAAVINKSNRSAKVKTHNVVLHHRSGKEMGPEGMMAARDECSYNGGGPPSYVPPPPAPGEVPRTPRDGGEGKLPHMSKAGDTRRCAGPRTSDFSSGGPRQRNTVTFASTTVLSSLSCQEVITNSGALSGSNQRSPSPILSPPSDAALRHPSSSSSCLHVSASSPSPGLADLYALPPLGSGISRASSPLAVSSLSASSNKPFASKPLVLWSKEDVADWLDDLNLSEHKDAFLDNDIEGSHLPSLQKEDLVDLGVTRVGHRMNIERALKDLMDM</sequence>
<dbReference type="SUPFAM" id="SSF50044">
    <property type="entry name" value="SH3-domain"/>
    <property type="match status" value="1"/>
</dbReference>
<feature type="compositionally biased region" description="Pro residues" evidence="7">
    <location>
        <begin position="241"/>
        <end position="250"/>
    </location>
</feature>
<evidence type="ECO:0000256" key="5">
    <source>
        <dbReference type="ARBA" id="ARBA00034105"/>
    </source>
</evidence>
<dbReference type="Pfam" id="PF00536">
    <property type="entry name" value="SAM_1"/>
    <property type="match status" value="1"/>
</dbReference>
<accession>A0A9Q0E0V9</accession>
<dbReference type="GO" id="GO:0045211">
    <property type="term" value="C:postsynaptic membrane"/>
    <property type="evidence" value="ECO:0007669"/>
    <property type="project" value="TreeGrafter"/>
</dbReference>
<feature type="region of interest" description="Disordered" evidence="7">
    <location>
        <begin position="533"/>
        <end position="646"/>
    </location>
</feature>
<dbReference type="PANTHER" id="PTHR24135">
    <property type="entry name" value="SH3 AND MULTIPLE ANKYRIN REPEAT DOMAINS PROTEIN"/>
    <property type="match status" value="1"/>
</dbReference>
<dbReference type="SMART" id="SM00454">
    <property type="entry name" value="SAM"/>
    <property type="match status" value="1"/>
</dbReference>
<proteinExistence type="predicted"/>
<evidence type="ECO:0000313" key="11">
    <source>
        <dbReference type="EMBL" id="KAJ3596042.1"/>
    </source>
</evidence>
<evidence type="ECO:0008006" key="13">
    <source>
        <dbReference type="Google" id="ProtNLM"/>
    </source>
</evidence>
<feature type="compositionally biased region" description="Low complexity" evidence="7">
    <location>
        <begin position="692"/>
        <end position="704"/>
    </location>
</feature>
<feature type="compositionally biased region" description="Low complexity" evidence="7">
    <location>
        <begin position="1393"/>
        <end position="1403"/>
    </location>
</feature>
<feature type="compositionally biased region" description="Low complexity" evidence="7">
    <location>
        <begin position="1208"/>
        <end position="1223"/>
    </location>
</feature>
<dbReference type="Gene3D" id="2.30.30.40">
    <property type="entry name" value="SH3 Domains"/>
    <property type="match status" value="1"/>
</dbReference>
<feature type="domain" description="PDZ" evidence="10">
    <location>
        <begin position="288"/>
        <end position="382"/>
    </location>
</feature>
<feature type="region of interest" description="Disordered" evidence="7">
    <location>
        <begin position="426"/>
        <end position="474"/>
    </location>
</feature>
<feature type="compositionally biased region" description="Basic and acidic residues" evidence="7">
    <location>
        <begin position="429"/>
        <end position="439"/>
    </location>
</feature>
<feature type="compositionally biased region" description="Basic and acidic residues" evidence="7">
    <location>
        <begin position="602"/>
        <end position="613"/>
    </location>
</feature>
<feature type="compositionally biased region" description="Basic and acidic residues" evidence="7">
    <location>
        <begin position="1306"/>
        <end position="1327"/>
    </location>
</feature>
<evidence type="ECO:0000256" key="3">
    <source>
        <dbReference type="ARBA" id="ARBA00022490"/>
    </source>
</evidence>
<dbReference type="InterPro" id="IPR036034">
    <property type="entry name" value="PDZ_sf"/>
</dbReference>
<dbReference type="InterPro" id="IPR001478">
    <property type="entry name" value="PDZ"/>
</dbReference>
<organism evidence="11 12">
    <name type="scientific">Muraenolepis orangiensis</name>
    <name type="common">Patagonian moray cod</name>
    <dbReference type="NCBI Taxonomy" id="630683"/>
    <lineage>
        <taxon>Eukaryota</taxon>
        <taxon>Metazoa</taxon>
        <taxon>Chordata</taxon>
        <taxon>Craniata</taxon>
        <taxon>Vertebrata</taxon>
        <taxon>Euteleostomi</taxon>
        <taxon>Actinopterygii</taxon>
        <taxon>Neopterygii</taxon>
        <taxon>Teleostei</taxon>
        <taxon>Neoteleostei</taxon>
        <taxon>Acanthomorphata</taxon>
        <taxon>Zeiogadaria</taxon>
        <taxon>Gadariae</taxon>
        <taxon>Gadiformes</taxon>
        <taxon>Muraenolepidoidei</taxon>
        <taxon>Muraenolepididae</taxon>
        <taxon>Muraenolepis</taxon>
    </lineage>
</organism>
<dbReference type="InterPro" id="IPR036028">
    <property type="entry name" value="SH3-like_dom_sf"/>
</dbReference>
<dbReference type="FunFam" id="2.30.42.10:FF:000018">
    <property type="entry name" value="SH3 and multiple ankyrin repeat domains protein 2"/>
    <property type="match status" value="1"/>
</dbReference>
<feature type="domain" description="SAM" evidence="9">
    <location>
        <begin position="1452"/>
        <end position="1515"/>
    </location>
</feature>
<dbReference type="InterPro" id="IPR013761">
    <property type="entry name" value="SAM/pointed_sf"/>
</dbReference>
<evidence type="ECO:0000256" key="2">
    <source>
        <dbReference type="ARBA" id="ARBA00022443"/>
    </source>
</evidence>
<dbReference type="PROSITE" id="PS50106">
    <property type="entry name" value="PDZ"/>
    <property type="match status" value="1"/>
</dbReference>
<dbReference type="GO" id="GO:0043197">
    <property type="term" value="C:dendritic spine"/>
    <property type="evidence" value="ECO:0007669"/>
    <property type="project" value="TreeGrafter"/>
</dbReference>
<dbReference type="Gene3D" id="2.30.42.10">
    <property type="match status" value="1"/>
</dbReference>
<dbReference type="InterPro" id="IPR001452">
    <property type="entry name" value="SH3_domain"/>
</dbReference>
<dbReference type="FunFam" id="1.10.150.50:FF:000006">
    <property type="entry name" value="SH3 and multiple ankyrin repeat domains protein 2"/>
    <property type="match status" value="1"/>
</dbReference>
<feature type="compositionally biased region" description="Polar residues" evidence="7">
    <location>
        <begin position="1368"/>
        <end position="1380"/>
    </location>
</feature>
<dbReference type="SUPFAM" id="SSF50156">
    <property type="entry name" value="PDZ domain-like"/>
    <property type="match status" value="1"/>
</dbReference>
<dbReference type="CDD" id="cd09506">
    <property type="entry name" value="SAM_Shank1_2_3"/>
    <property type="match status" value="1"/>
</dbReference>
<evidence type="ECO:0000259" key="10">
    <source>
        <dbReference type="PROSITE" id="PS50106"/>
    </source>
</evidence>
<feature type="region of interest" description="Disordered" evidence="7">
    <location>
        <begin position="750"/>
        <end position="770"/>
    </location>
</feature>
<protein>
    <recommendedName>
        <fullName evidence="13">SH3 and multiple ankyrin repeat domains protein 2</fullName>
    </recommendedName>
</protein>
<feature type="domain" description="SH3" evidence="8">
    <location>
        <begin position="52"/>
        <end position="111"/>
    </location>
</feature>
<keyword evidence="12" id="KW-1185">Reference proteome</keyword>
<feature type="region of interest" description="Disordered" evidence="7">
    <location>
        <begin position="1197"/>
        <end position="1225"/>
    </location>
</feature>
<evidence type="ECO:0000256" key="4">
    <source>
        <dbReference type="ARBA" id="ARBA00023018"/>
    </source>
</evidence>
<feature type="region of interest" description="Disordered" evidence="7">
    <location>
        <begin position="943"/>
        <end position="1037"/>
    </location>
</feature>
<keyword evidence="2 6" id="KW-0728">SH3 domain</keyword>
<gene>
    <name evidence="11" type="ORF">NHX12_002451</name>
</gene>
<evidence type="ECO:0000256" key="1">
    <source>
        <dbReference type="ARBA" id="ARBA00004496"/>
    </source>
</evidence>
<feature type="region of interest" description="Disordered" evidence="7">
    <location>
        <begin position="1286"/>
        <end position="1344"/>
    </location>
</feature>
<keyword evidence="3" id="KW-0963">Cytoplasm</keyword>
<comment type="subcellular location">
    <subcellularLocation>
        <location evidence="1">Cytoplasm</location>
    </subcellularLocation>
    <subcellularLocation>
        <location evidence="5">Postsynaptic density</location>
    </subcellularLocation>
</comment>
<dbReference type="GO" id="GO:0005737">
    <property type="term" value="C:cytoplasm"/>
    <property type="evidence" value="ECO:0007669"/>
    <property type="project" value="UniProtKB-SubCell"/>
</dbReference>
<name>A0A9Q0E0V9_9TELE</name>
<dbReference type="OrthoDB" id="445896at2759"/>
<dbReference type="InterPro" id="IPR051569">
    <property type="entry name" value="SHANK"/>
</dbReference>
<reference evidence="11" key="1">
    <citation type="submission" date="2022-07" db="EMBL/GenBank/DDBJ databases">
        <title>Chromosome-level genome of Muraenolepis orangiensis.</title>
        <authorList>
            <person name="Kim J."/>
        </authorList>
    </citation>
    <scope>NUCLEOTIDE SEQUENCE</scope>
    <source>
        <strain evidence="11">KU_S4_2022</strain>
        <tissue evidence="11">Muscle</tissue>
    </source>
</reference>
<feature type="compositionally biased region" description="Pro residues" evidence="7">
    <location>
        <begin position="1293"/>
        <end position="1302"/>
    </location>
</feature>
<dbReference type="SUPFAM" id="SSF47769">
    <property type="entry name" value="SAM/Pointed domain"/>
    <property type="match status" value="1"/>
</dbReference>
<feature type="region of interest" description="Disordered" evidence="7">
    <location>
        <begin position="665"/>
        <end position="728"/>
    </location>
</feature>
<evidence type="ECO:0000313" key="12">
    <source>
        <dbReference type="Proteomes" id="UP001148018"/>
    </source>
</evidence>
<dbReference type="Proteomes" id="UP001148018">
    <property type="component" value="Unassembled WGS sequence"/>
</dbReference>
<keyword evidence="4" id="KW-0770">Synapse</keyword>
<dbReference type="PANTHER" id="PTHR24135:SF17">
    <property type="entry name" value="SH3 AND MULTIPLE ANKYRIN REPEAT DOMAINS PROTEIN 2"/>
    <property type="match status" value="1"/>
</dbReference>
<feature type="region of interest" description="Disordered" evidence="7">
    <location>
        <begin position="153"/>
        <end position="260"/>
    </location>
</feature>
<feature type="compositionally biased region" description="Pro residues" evidence="7">
    <location>
        <begin position="542"/>
        <end position="561"/>
    </location>
</feature>
<dbReference type="InterPro" id="IPR001660">
    <property type="entry name" value="SAM"/>
</dbReference>